<dbReference type="PROSITE" id="PS50801">
    <property type="entry name" value="STAS"/>
    <property type="match status" value="1"/>
</dbReference>
<keyword evidence="8" id="KW-1185">Reference proteome</keyword>
<comment type="subcellular location">
    <subcellularLocation>
        <location evidence="1">Membrane</location>
        <topology evidence="1">Multi-pass membrane protein</topology>
    </subcellularLocation>
</comment>
<feature type="transmembrane region" description="Helical" evidence="5">
    <location>
        <begin position="189"/>
        <end position="207"/>
    </location>
</feature>
<dbReference type="Pfam" id="PF00916">
    <property type="entry name" value="Sulfate_transp"/>
    <property type="match status" value="1"/>
</dbReference>
<name>A0ABY5PF61_9ACTN</name>
<feature type="transmembrane region" description="Helical" evidence="5">
    <location>
        <begin position="88"/>
        <end position="105"/>
    </location>
</feature>
<evidence type="ECO:0000256" key="3">
    <source>
        <dbReference type="ARBA" id="ARBA00022989"/>
    </source>
</evidence>
<evidence type="ECO:0000313" key="8">
    <source>
        <dbReference type="Proteomes" id="UP001058860"/>
    </source>
</evidence>
<dbReference type="Proteomes" id="UP001058860">
    <property type="component" value="Chromosome"/>
</dbReference>
<sequence>MDEDPRALTQRLGRWVPGVRAARTYDRSWLRADLIAGVVLAAILVPQGMAYAELAGLPAVTGLYTTIACLVGYALFGPSRVLVLGPDSSISPLILAALTPLVVAGDDPGKAIVLAGMLAILVGLVEIGLGLGKLGFVADLLSKEVQVGYMNGLAVTIIVSQLPKLFGFSTDADGFVEELQEFVTNLNQTHTATLVVGLAVLAVLLIVPRFTRTVPAILIAVVGVTVVSAALGLSDEGVATVGALPQGVPTPEIPWTDLSDVGPLLLAAIGITLVSLTDTIATATSFAARRGDEVEPDQEMVGMGAANITAGLFQGFAISTSGSRTAVAEQSGAKSQLTGLVGAGLVAVLLLFLNGLLTDLPQAALAAVVIVAAFSLSDLDVLRRYLQVRPSALAISLVATAGVILFGVLEGIVVAVVLAILLFFRRNWWPHGEVLGIADGLPGWHSVRANPGAREVPGVVVYRWEAPLIFANAGIFRQQIRHLVRERRPAWVVLQCEAITDVDVTAAEMLEQLDNELNDAGIHMAFAEMRDRLQDLVFRYGLFETLDRDHFYPTLDTAIAAIEAESRDATPPA</sequence>
<dbReference type="Pfam" id="PF01740">
    <property type="entry name" value="STAS"/>
    <property type="match status" value="1"/>
</dbReference>
<proteinExistence type="predicted"/>
<dbReference type="InterPro" id="IPR011547">
    <property type="entry name" value="SLC26A/SulP_dom"/>
</dbReference>
<dbReference type="CDD" id="cd07042">
    <property type="entry name" value="STAS_SulP_like_sulfate_transporter"/>
    <property type="match status" value="1"/>
</dbReference>
<keyword evidence="4 5" id="KW-0472">Membrane</keyword>
<feature type="transmembrane region" description="Helical" evidence="5">
    <location>
        <begin position="29"/>
        <end position="49"/>
    </location>
</feature>
<dbReference type="InterPro" id="IPR001902">
    <property type="entry name" value="SLC26A/SulP_fam"/>
</dbReference>
<feature type="transmembrane region" description="Helical" evidence="5">
    <location>
        <begin position="148"/>
        <end position="169"/>
    </location>
</feature>
<evidence type="ECO:0000256" key="5">
    <source>
        <dbReference type="SAM" id="Phobius"/>
    </source>
</evidence>
<evidence type="ECO:0000256" key="4">
    <source>
        <dbReference type="ARBA" id="ARBA00023136"/>
    </source>
</evidence>
<protein>
    <submittedName>
        <fullName evidence="7">SulP family inorganic anion transporter</fullName>
    </submittedName>
</protein>
<accession>A0ABY5PF61</accession>
<gene>
    <name evidence="7" type="ORF">LRS13_20830</name>
</gene>
<feature type="transmembrane region" description="Helical" evidence="5">
    <location>
        <begin position="55"/>
        <end position="76"/>
    </location>
</feature>
<feature type="transmembrane region" description="Helical" evidence="5">
    <location>
        <begin position="392"/>
        <end position="424"/>
    </location>
</feature>
<dbReference type="InterPro" id="IPR036513">
    <property type="entry name" value="STAS_dom_sf"/>
</dbReference>
<dbReference type="PANTHER" id="PTHR11814">
    <property type="entry name" value="SULFATE TRANSPORTER"/>
    <property type="match status" value="1"/>
</dbReference>
<feature type="domain" description="STAS" evidence="6">
    <location>
        <begin position="449"/>
        <end position="562"/>
    </location>
</feature>
<dbReference type="InterPro" id="IPR002645">
    <property type="entry name" value="STAS_dom"/>
</dbReference>
<dbReference type="EMBL" id="CP088295">
    <property type="protein sequence ID" value="UUY03095.1"/>
    <property type="molecule type" value="Genomic_DNA"/>
</dbReference>
<keyword evidence="2 5" id="KW-0812">Transmembrane</keyword>
<dbReference type="NCBIfam" id="TIGR00815">
    <property type="entry name" value="sulP"/>
    <property type="match status" value="1"/>
</dbReference>
<evidence type="ECO:0000313" key="7">
    <source>
        <dbReference type="EMBL" id="UUY03095.1"/>
    </source>
</evidence>
<organism evidence="7 8">
    <name type="scientific">Svornostia abyssi</name>
    <dbReference type="NCBI Taxonomy" id="2898438"/>
    <lineage>
        <taxon>Bacteria</taxon>
        <taxon>Bacillati</taxon>
        <taxon>Actinomycetota</taxon>
        <taxon>Thermoleophilia</taxon>
        <taxon>Solirubrobacterales</taxon>
        <taxon>Baekduiaceae</taxon>
        <taxon>Svornostia</taxon>
    </lineage>
</organism>
<feature type="transmembrane region" description="Helical" evidence="5">
    <location>
        <begin position="214"/>
        <end position="233"/>
    </location>
</feature>
<feature type="transmembrane region" description="Helical" evidence="5">
    <location>
        <begin position="364"/>
        <end position="386"/>
    </location>
</feature>
<feature type="transmembrane region" description="Helical" evidence="5">
    <location>
        <begin position="300"/>
        <end position="317"/>
    </location>
</feature>
<evidence type="ECO:0000256" key="1">
    <source>
        <dbReference type="ARBA" id="ARBA00004141"/>
    </source>
</evidence>
<keyword evidence="3 5" id="KW-1133">Transmembrane helix</keyword>
<feature type="transmembrane region" description="Helical" evidence="5">
    <location>
        <begin position="264"/>
        <end position="288"/>
    </location>
</feature>
<feature type="transmembrane region" description="Helical" evidence="5">
    <location>
        <begin position="111"/>
        <end position="136"/>
    </location>
</feature>
<dbReference type="RefSeq" id="WP_353863608.1">
    <property type="nucleotide sequence ID" value="NZ_CP088295.1"/>
</dbReference>
<dbReference type="Gene3D" id="3.30.750.24">
    <property type="entry name" value="STAS domain"/>
    <property type="match status" value="1"/>
</dbReference>
<evidence type="ECO:0000259" key="6">
    <source>
        <dbReference type="PROSITE" id="PS50801"/>
    </source>
</evidence>
<dbReference type="SUPFAM" id="SSF52091">
    <property type="entry name" value="SpoIIaa-like"/>
    <property type="match status" value="1"/>
</dbReference>
<reference evidence="8" key="1">
    <citation type="submission" date="2021-11" db="EMBL/GenBank/DDBJ databases">
        <title>Cultivation dependent microbiological survey of springs from the worlds oldest radium mine currently devoted to the extraction of radon-saturated water.</title>
        <authorList>
            <person name="Kapinusova G."/>
            <person name="Smrhova T."/>
            <person name="Strejcek M."/>
            <person name="Suman J."/>
            <person name="Jani K."/>
            <person name="Pajer P."/>
            <person name="Uhlik O."/>
        </authorList>
    </citation>
    <scope>NUCLEOTIDE SEQUENCE [LARGE SCALE GENOMIC DNA]</scope>
    <source>
        <strain evidence="8">J379</strain>
    </source>
</reference>
<evidence type="ECO:0000256" key="2">
    <source>
        <dbReference type="ARBA" id="ARBA00022692"/>
    </source>
</evidence>
<feature type="transmembrane region" description="Helical" evidence="5">
    <location>
        <begin position="337"/>
        <end position="357"/>
    </location>
</feature>